<feature type="domain" description="Transposase IS204/IS1001/IS1096/IS1165 helix-turn-helix" evidence="2">
    <location>
        <begin position="81"/>
        <end position="122"/>
    </location>
</feature>
<organism evidence="4 5">
    <name type="scientific">Kurthia sibirica</name>
    <dbReference type="NCBI Taxonomy" id="202750"/>
    <lineage>
        <taxon>Bacteria</taxon>
        <taxon>Bacillati</taxon>
        <taxon>Bacillota</taxon>
        <taxon>Bacilli</taxon>
        <taxon>Bacillales</taxon>
        <taxon>Caryophanaceae</taxon>
        <taxon>Kurthia</taxon>
    </lineage>
</organism>
<keyword evidence="5" id="KW-1185">Reference proteome</keyword>
<dbReference type="AlphaFoldDB" id="A0A2U3ALG2"/>
<dbReference type="InterPro" id="IPR002560">
    <property type="entry name" value="Transposase_DDE"/>
</dbReference>
<feature type="domain" description="Transposase IS204/IS1001/IS1096/IS1165 DDE" evidence="1">
    <location>
        <begin position="137"/>
        <end position="194"/>
    </location>
</feature>
<reference evidence="4 5" key="1">
    <citation type="submission" date="2018-05" db="EMBL/GenBank/DDBJ databases">
        <title>Kurthia sibirica genome sequence.</title>
        <authorList>
            <person name="Maclea K.S."/>
            <person name="Goen A.E."/>
        </authorList>
    </citation>
    <scope>NUCLEOTIDE SEQUENCE [LARGE SCALE GENOMIC DNA]</scope>
    <source>
        <strain evidence="4 5">ATCC 49154</strain>
    </source>
</reference>
<evidence type="ECO:0000259" key="3">
    <source>
        <dbReference type="Pfam" id="PF14690"/>
    </source>
</evidence>
<dbReference type="Pfam" id="PF01610">
    <property type="entry name" value="DDE_Tnp_ISL3"/>
    <property type="match status" value="1"/>
</dbReference>
<dbReference type="PANTHER" id="PTHR33498">
    <property type="entry name" value="TRANSPOSASE FOR INSERTION SEQUENCE ELEMENT IS1557"/>
    <property type="match status" value="1"/>
</dbReference>
<dbReference type="Pfam" id="PF13542">
    <property type="entry name" value="HTH_Tnp_ISL3"/>
    <property type="match status" value="1"/>
</dbReference>
<dbReference type="InterPro" id="IPR029261">
    <property type="entry name" value="Transposase_Znf"/>
</dbReference>
<dbReference type="Proteomes" id="UP000245938">
    <property type="component" value="Unassembled WGS sequence"/>
</dbReference>
<evidence type="ECO:0000259" key="1">
    <source>
        <dbReference type="Pfam" id="PF01610"/>
    </source>
</evidence>
<evidence type="ECO:0000313" key="4">
    <source>
        <dbReference type="EMBL" id="PWI25349.1"/>
    </source>
</evidence>
<evidence type="ECO:0000313" key="5">
    <source>
        <dbReference type="Proteomes" id="UP000245938"/>
    </source>
</evidence>
<dbReference type="RefSeq" id="WP_109305978.1">
    <property type="nucleotide sequence ID" value="NZ_JBHMEQ010000065.1"/>
</dbReference>
<dbReference type="InterPro" id="IPR032877">
    <property type="entry name" value="Transposase_HTH"/>
</dbReference>
<gene>
    <name evidence="4" type="ORF">DEX24_08390</name>
</gene>
<evidence type="ECO:0008006" key="6">
    <source>
        <dbReference type="Google" id="ProtNLM"/>
    </source>
</evidence>
<sequence>MKSIMNIPGLKDILVTKMEEIEGKYALFIEMPKHSPICPACQSITSKVQDDRIQKMNHLKWFERLTVLYYKRRRYVCSCGKRFSKEWHQAIQMLCVKSPTFQSVAEKMGTSSSTVIRRFDQVAEQQLVLGVTLPKAIAIDAYKGDTNAGKFQLIIANAETHEPIAILPNRRKDTIKQYLQRFGDQVEIVVMDRNQ</sequence>
<dbReference type="OrthoDB" id="2455061at2"/>
<accession>A0A2U3ALG2</accession>
<feature type="domain" description="Transposase IS204/IS1001/IS1096/IS1165 zinc-finger" evidence="3">
    <location>
        <begin position="36"/>
        <end position="79"/>
    </location>
</feature>
<evidence type="ECO:0000259" key="2">
    <source>
        <dbReference type="Pfam" id="PF13542"/>
    </source>
</evidence>
<comment type="caution">
    <text evidence="4">The sequence shown here is derived from an EMBL/GenBank/DDBJ whole genome shotgun (WGS) entry which is preliminary data.</text>
</comment>
<dbReference type="EMBL" id="QFVR01000009">
    <property type="protein sequence ID" value="PWI25349.1"/>
    <property type="molecule type" value="Genomic_DNA"/>
</dbReference>
<proteinExistence type="predicted"/>
<protein>
    <recommendedName>
        <fullName evidence="6">ISL3 family transposase</fullName>
    </recommendedName>
</protein>
<dbReference type="Pfam" id="PF14690">
    <property type="entry name" value="Zn_ribbon_ISL3"/>
    <property type="match status" value="1"/>
</dbReference>
<dbReference type="InterPro" id="IPR047951">
    <property type="entry name" value="Transpos_ISL3"/>
</dbReference>
<name>A0A2U3ALG2_9BACL</name>
<dbReference type="PANTHER" id="PTHR33498:SF1">
    <property type="entry name" value="TRANSPOSASE FOR INSERTION SEQUENCE ELEMENT IS1557"/>
    <property type="match status" value="1"/>
</dbReference>